<proteinExistence type="predicted"/>
<keyword evidence="1" id="KW-1133">Transmembrane helix</keyword>
<evidence type="ECO:0000256" key="1">
    <source>
        <dbReference type="SAM" id="Phobius"/>
    </source>
</evidence>
<feature type="transmembrane region" description="Helical" evidence="1">
    <location>
        <begin position="111"/>
        <end position="128"/>
    </location>
</feature>
<dbReference type="Proteomes" id="UP000285317">
    <property type="component" value="Chromosome"/>
</dbReference>
<evidence type="ECO:0000313" key="2">
    <source>
        <dbReference type="EMBL" id="AZZ54124.1"/>
    </source>
</evidence>
<sequence length="142" mass="14653">MDGNRPPTRPGSGRRPLGLLLLVAVLALETAAVACVTGWLVIELLTTRAGSIGGGIAIVVLSFIALAWVAATTVGTARRRSWIRASALTIQLVMMAVALGAFQGQYAVPDIGWALLAPALLAVVLLFLPSTVAATRRDPGLG</sequence>
<gene>
    <name evidence="2" type="ORF">C1I64_02615</name>
</gene>
<accession>A0A3Q9V1F3</accession>
<keyword evidence="1" id="KW-0472">Membrane</keyword>
<protein>
    <submittedName>
        <fullName evidence="2">Uncharacterized protein</fullName>
    </submittedName>
</protein>
<keyword evidence="1" id="KW-0812">Transmembrane</keyword>
<reference evidence="2 3" key="1">
    <citation type="submission" date="2018-03" db="EMBL/GenBank/DDBJ databases">
        <title>Bacteriophage NCPPB3778 and a type I-E CRISPR drive the evolution of the US Biological Select Agent, Rathayibacter toxicus.</title>
        <authorList>
            <person name="Davis E.W.II."/>
            <person name="Tabima J.F."/>
            <person name="Weisberg A.J."/>
            <person name="Dantas Lopes L."/>
            <person name="Wiseman M.S."/>
            <person name="Wiseman M.S."/>
            <person name="Pupko T."/>
            <person name="Belcher M.S."/>
            <person name="Sechler A.J."/>
            <person name="Tancos M.A."/>
            <person name="Schroeder B.K."/>
            <person name="Murray T.D."/>
            <person name="Luster D.G."/>
            <person name="Schneider W.L."/>
            <person name="Rogers E."/>
            <person name="Andreote F.D."/>
            <person name="Grunwald N.J."/>
            <person name="Putnam M.L."/>
            <person name="Chang J.H."/>
        </authorList>
    </citation>
    <scope>NUCLEOTIDE SEQUENCE [LARGE SCALE GENOMIC DNA]</scope>
    <source>
        <strain evidence="2 3">DSM 15932</strain>
    </source>
</reference>
<dbReference type="AlphaFoldDB" id="A0A3Q9V1F3"/>
<feature type="transmembrane region" description="Helical" evidence="1">
    <location>
        <begin position="82"/>
        <end position="105"/>
    </location>
</feature>
<name>A0A3Q9V1F3_9MICO</name>
<evidence type="ECO:0000313" key="3">
    <source>
        <dbReference type="Proteomes" id="UP000285317"/>
    </source>
</evidence>
<dbReference type="KEGG" id="rfs:C1I64_02615"/>
<organism evidence="2 3">
    <name type="scientific">Rathayibacter festucae DSM 15932</name>
    <dbReference type="NCBI Taxonomy" id="1328866"/>
    <lineage>
        <taxon>Bacteria</taxon>
        <taxon>Bacillati</taxon>
        <taxon>Actinomycetota</taxon>
        <taxon>Actinomycetes</taxon>
        <taxon>Micrococcales</taxon>
        <taxon>Microbacteriaceae</taxon>
        <taxon>Rathayibacter</taxon>
    </lineage>
</organism>
<dbReference type="EMBL" id="CP028137">
    <property type="protein sequence ID" value="AZZ54124.1"/>
    <property type="molecule type" value="Genomic_DNA"/>
</dbReference>
<feature type="transmembrane region" description="Helical" evidence="1">
    <location>
        <begin position="50"/>
        <end position="70"/>
    </location>
</feature>